<gene>
    <name evidence="3" type="ORF">IPN91_13830</name>
</gene>
<reference evidence="3 4" key="1">
    <citation type="submission" date="2020-10" db="EMBL/GenBank/DDBJ databases">
        <title>Connecting structure to function with the recovery of over 1000 high-quality activated sludge metagenome-assembled genomes encoding full-length rRNA genes using long-read sequencing.</title>
        <authorList>
            <person name="Singleton C.M."/>
            <person name="Petriglieri F."/>
            <person name="Kristensen J.M."/>
            <person name="Kirkegaard R.H."/>
            <person name="Michaelsen T.Y."/>
            <person name="Andersen M.H."/>
            <person name="Karst S.M."/>
            <person name="Dueholm M.S."/>
            <person name="Nielsen P.H."/>
            <person name="Albertsen M."/>
        </authorList>
    </citation>
    <scope>NUCLEOTIDE SEQUENCE [LARGE SCALE GENOMIC DNA]</scope>
    <source>
        <strain evidence="3">OdNE_18-Q3-R46-58_MAXAC.008</strain>
    </source>
</reference>
<comment type="caution">
    <text evidence="3">The sequence shown here is derived from an EMBL/GenBank/DDBJ whole genome shotgun (WGS) entry which is preliminary data.</text>
</comment>
<dbReference type="InterPro" id="IPR002104">
    <property type="entry name" value="Integrase_catalytic"/>
</dbReference>
<feature type="domain" description="Tyr recombinase" evidence="2">
    <location>
        <begin position="1"/>
        <end position="68"/>
    </location>
</feature>
<dbReference type="GO" id="GO:0015074">
    <property type="term" value="P:DNA integration"/>
    <property type="evidence" value="ECO:0007669"/>
    <property type="project" value="InterPro"/>
</dbReference>
<sequence length="68" mass="7693">MLEHLNASSDAKSIRDTAIIRALYGMGLRRVELISLDLCDLDLAEARMAILGKAGWRRREHFDPTKNP</sequence>
<evidence type="ECO:0000256" key="1">
    <source>
        <dbReference type="ARBA" id="ARBA00023172"/>
    </source>
</evidence>
<dbReference type="EMBL" id="JADKCH010000026">
    <property type="protein sequence ID" value="MBK8573672.1"/>
    <property type="molecule type" value="Genomic_DNA"/>
</dbReference>
<dbReference type="SUPFAM" id="SSF56349">
    <property type="entry name" value="DNA breaking-rejoining enzymes"/>
    <property type="match status" value="1"/>
</dbReference>
<dbReference type="AlphaFoldDB" id="A0A936F3X4"/>
<dbReference type="InterPro" id="IPR011010">
    <property type="entry name" value="DNA_brk_join_enz"/>
</dbReference>
<dbReference type="InterPro" id="IPR013762">
    <property type="entry name" value="Integrase-like_cat_sf"/>
</dbReference>
<name>A0A936F3X4_9BACT</name>
<keyword evidence="1" id="KW-0233">DNA recombination</keyword>
<accession>A0A936F3X4</accession>
<dbReference type="GO" id="GO:0006310">
    <property type="term" value="P:DNA recombination"/>
    <property type="evidence" value="ECO:0007669"/>
    <property type="project" value="UniProtKB-KW"/>
</dbReference>
<dbReference type="Gene3D" id="1.10.443.10">
    <property type="entry name" value="Intergrase catalytic core"/>
    <property type="match status" value="1"/>
</dbReference>
<evidence type="ECO:0000313" key="3">
    <source>
        <dbReference type="EMBL" id="MBK8573672.1"/>
    </source>
</evidence>
<organism evidence="3 4">
    <name type="scientific">Candidatus Geothrix odensensis</name>
    <dbReference type="NCBI Taxonomy" id="2954440"/>
    <lineage>
        <taxon>Bacteria</taxon>
        <taxon>Pseudomonadati</taxon>
        <taxon>Acidobacteriota</taxon>
        <taxon>Holophagae</taxon>
        <taxon>Holophagales</taxon>
        <taxon>Holophagaceae</taxon>
        <taxon>Geothrix</taxon>
    </lineage>
</organism>
<dbReference type="Pfam" id="PF00589">
    <property type="entry name" value="Phage_integrase"/>
    <property type="match status" value="1"/>
</dbReference>
<dbReference type="Proteomes" id="UP000709959">
    <property type="component" value="Unassembled WGS sequence"/>
</dbReference>
<dbReference type="PROSITE" id="PS51898">
    <property type="entry name" value="TYR_RECOMBINASE"/>
    <property type="match status" value="1"/>
</dbReference>
<evidence type="ECO:0000313" key="4">
    <source>
        <dbReference type="Proteomes" id="UP000709959"/>
    </source>
</evidence>
<evidence type="ECO:0000259" key="2">
    <source>
        <dbReference type="PROSITE" id="PS51898"/>
    </source>
</evidence>
<dbReference type="GO" id="GO:0003677">
    <property type="term" value="F:DNA binding"/>
    <property type="evidence" value="ECO:0007669"/>
    <property type="project" value="InterPro"/>
</dbReference>
<protein>
    <recommendedName>
        <fullName evidence="2">Tyr recombinase domain-containing protein</fullName>
    </recommendedName>
</protein>
<proteinExistence type="predicted"/>